<accession>A0A834KL03</accession>
<keyword evidence="6" id="KW-1185">Reference proteome</keyword>
<dbReference type="GO" id="GO:0005929">
    <property type="term" value="C:cilium"/>
    <property type="evidence" value="ECO:0007669"/>
    <property type="project" value="UniProtKB-SubCell"/>
</dbReference>
<dbReference type="AlphaFoldDB" id="A0A834KL03"/>
<protein>
    <recommendedName>
        <fullName evidence="7">Trichohyalin-plectin-homology domain-containing protein</fullName>
    </recommendedName>
</protein>
<organism evidence="5 6">
    <name type="scientific">Vespula vulgaris</name>
    <name type="common">Yellow jacket</name>
    <name type="synonym">Wasp</name>
    <dbReference type="NCBI Taxonomy" id="7454"/>
    <lineage>
        <taxon>Eukaryota</taxon>
        <taxon>Metazoa</taxon>
        <taxon>Ecdysozoa</taxon>
        <taxon>Arthropoda</taxon>
        <taxon>Hexapoda</taxon>
        <taxon>Insecta</taxon>
        <taxon>Pterygota</taxon>
        <taxon>Neoptera</taxon>
        <taxon>Endopterygota</taxon>
        <taxon>Hymenoptera</taxon>
        <taxon>Apocrita</taxon>
        <taxon>Aculeata</taxon>
        <taxon>Vespoidea</taxon>
        <taxon>Vespidae</taxon>
        <taxon>Vespinae</taxon>
        <taxon>Vespula</taxon>
    </lineage>
</organism>
<keyword evidence="4" id="KW-0175">Coiled coil</keyword>
<dbReference type="PANTHER" id="PTHR31183:SF1">
    <property type="entry name" value="CILIA- AND FLAGELLA-ASSOCIATED PROTEIN 53"/>
    <property type="match status" value="1"/>
</dbReference>
<feature type="coiled-coil region" evidence="4">
    <location>
        <begin position="275"/>
        <end position="434"/>
    </location>
</feature>
<dbReference type="Proteomes" id="UP000614350">
    <property type="component" value="Unassembled WGS sequence"/>
</dbReference>
<gene>
    <name evidence="5" type="ORF">HZH66_003218</name>
</gene>
<evidence type="ECO:0000256" key="1">
    <source>
        <dbReference type="ARBA" id="ARBA00004138"/>
    </source>
</evidence>
<feature type="coiled-coil region" evidence="4">
    <location>
        <begin position="219"/>
        <end position="246"/>
    </location>
</feature>
<comment type="subcellular location">
    <subcellularLocation>
        <location evidence="1">Cell projection</location>
        <location evidence="1">Cilium</location>
    </subcellularLocation>
</comment>
<evidence type="ECO:0000256" key="3">
    <source>
        <dbReference type="ARBA" id="ARBA00023273"/>
    </source>
</evidence>
<evidence type="ECO:0000313" key="6">
    <source>
        <dbReference type="Proteomes" id="UP000614350"/>
    </source>
</evidence>
<evidence type="ECO:0000256" key="2">
    <source>
        <dbReference type="ARBA" id="ARBA00023069"/>
    </source>
</evidence>
<sequence length="550" mass="66406">MSVLPLPKVECGPPRHQKYPQDVIGTANVTFGHRLRDRGECKIVKVRESIFDKLKEAEARERRHYENFLKSWEFEKETSRKRRVKEVRGRVEEEMAMYEESVNVRREKLRDLISREETQLTREIVEQAQHGEDTRMEEMREETERLRKQQEEHRLALLASKRMQQYIARCPEVRNELMKRNTKEAKICNLVQMAENKAKRQLDDELERLWHELMLREVKAKEDREVEEAKKRLHLKRESLRVLAKQVAGKLASEEEVKRVKKEEREYLEGLWENVRKEERMKLDTEKKKREALRKELEEQATRAKRILVERAREEIRIDEALNDLAKEELEKEKAAIKETSMVLRRELLAYLKYLEELREEEARRNLEVDRIVEESMKDAQTRRDLAVKRFKEMRERNLQEVILCREEQMRSKREMEERDKRLLEEEKIVLDKEIETNARLCAIAREEEKRKMISYGKDLTEQMKYVEVMRAREREEDERIYREGLKRENEYRKLTEELLNASENVTPHPFKLLLREYDARLAAEKRGLRYCPPPLPPLLPPPQTQPSTK</sequence>
<reference evidence="5" key="1">
    <citation type="journal article" date="2020" name="G3 (Bethesda)">
        <title>High-Quality Assemblies for Three Invasive Social Wasps from the &lt;i&gt;Vespula&lt;/i&gt; Genus.</title>
        <authorList>
            <person name="Harrop T.W.R."/>
            <person name="Guhlin J."/>
            <person name="McLaughlin G.M."/>
            <person name="Permina E."/>
            <person name="Stockwell P."/>
            <person name="Gilligan J."/>
            <person name="Le Lec M.F."/>
            <person name="Gruber M.A.M."/>
            <person name="Quinn O."/>
            <person name="Lovegrove M."/>
            <person name="Duncan E.J."/>
            <person name="Remnant E.J."/>
            <person name="Van Eeckhoven J."/>
            <person name="Graham B."/>
            <person name="Knapp R.A."/>
            <person name="Langford K.W."/>
            <person name="Kronenberg Z."/>
            <person name="Press M.O."/>
            <person name="Eacker S.M."/>
            <person name="Wilson-Rankin E.E."/>
            <person name="Purcell J."/>
            <person name="Lester P.J."/>
            <person name="Dearden P.K."/>
        </authorList>
    </citation>
    <scope>NUCLEOTIDE SEQUENCE</scope>
    <source>
        <strain evidence="5">Marl-1</strain>
    </source>
</reference>
<dbReference type="PANTHER" id="PTHR31183">
    <property type="entry name" value="TRICHOPLEIN KERATIN FILAMENT-BINDING PROTEIN FAMILY MEMBER"/>
    <property type="match status" value="1"/>
</dbReference>
<dbReference type="EMBL" id="JACSEA010000002">
    <property type="protein sequence ID" value="KAF7408681.1"/>
    <property type="molecule type" value="Genomic_DNA"/>
</dbReference>
<evidence type="ECO:0008006" key="7">
    <source>
        <dbReference type="Google" id="ProtNLM"/>
    </source>
</evidence>
<comment type="caution">
    <text evidence="5">The sequence shown here is derived from an EMBL/GenBank/DDBJ whole genome shotgun (WGS) entry which is preliminary data.</text>
</comment>
<keyword evidence="2" id="KW-0969">Cilium</keyword>
<dbReference type="InterPro" id="IPR043596">
    <property type="entry name" value="CFAP53/TCHP"/>
</dbReference>
<keyword evidence="3" id="KW-0966">Cell projection</keyword>
<name>A0A834KL03_VESVU</name>
<proteinExistence type="predicted"/>
<evidence type="ECO:0000313" key="5">
    <source>
        <dbReference type="EMBL" id="KAF7408681.1"/>
    </source>
</evidence>
<evidence type="ECO:0000256" key="4">
    <source>
        <dbReference type="SAM" id="Coils"/>
    </source>
</evidence>